<dbReference type="RefSeq" id="WP_214154585.1">
    <property type="nucleotide sequence ID" value="NZ_JAHBAY010000002.1"/>
</dbReference>
<keyword evidence="2" id="KW-1185">Reference proteome</keyword>
<reference evidence="1 2" key="1">
    <citation type="submission" date="2021-05" db="EMBL/GenBank/DDBJ databases">
        <title>Kineosporia and Streptomyces sp. nov. two new marine actinobacteria isolated from Coral.</title>
        <authorList>
            <person name="Buangrab K."/>
            <person name="Sutthacheep M."/>
            <person name="Yeemin T."/>
            <person name="Harunari E."/>
            <person name="Igarashi Y."/>
            <person name="Kanchanasin P."/>
            <person name="Tanasupawat S."/>
            <person name="Phongsopitanun W."/>
        </authorList>
    </citation>
    <scope>NUCLEOTIDE SEQUENCE [LARGE SCALE GENOMIC DNA]</scope>
    <source>
        <strain evidence="1 2">J2-2</strain>
    </source>
</reference>
<dbReference type="Gene3D" id="1.10.620.20">
    <property type="entry name" value="Ribonucleotide Reductase, subunit A"/>
    <property type="match status" value="1"/>
</dbReference>
<dbReference type="Pfam" id="PF11583">
    <property type="entry name" value="AurF"/>
    <property type="match status" value="1"/>
</dbReference>
<proteinExistence type="predicted"/>
<gene>
    <name evidence="1" type="ORF">KIH74_05080</name>
</gene>
<comment type="caution">
    <text evidence="1">The sequence shown here is derived from an EMBL/GenBank/DDBJ whole genome shotgun (WGS) entry which is preliminary data.</text>
</comment>
<dbReference type="InterPro" id="IPR025859">
    <property type="entry name" value="AurF/CmlI"/>
</dbReference>
<dbReference type="EMBL" id="JAHBAY010000002">
    <property type="protein sequence ID" value="MBT0768284.1"/>
    <property type="molecule type" value="Genomic_DNA"/>
</dbReference>
<protein>
    <submittedName>
        <fullName evidence="1">Diiron oxygenase</fullName>
    </submittedName>
</protein>
<name>A0ABS5TCY1_9ACTN</name>
<evidence type="ECO:0000313" key="1">
    <source>
        <dbReference type="EMBL" id="MBT0768284.1"/>
    </source>
</evidence>
<accession>A0ABS5TCY1</accession>
<sequence length="312" mass="35188">MPSDEVLAFQRWYEKAGVRRTPRRLLRPGEDLDRYSFFPRHLIPHMEHPRVLKDPELARYLEAQYLFQWLNFTAHFEVGVVNRATHLISTGRAGIECPPDVQQGAFQIYVDEGYHSLYSLDMVRQLEARSGIDAVPYDFDEYLDGLDAVGHDYPGHGRLVQLLQVVTFETLVTGILLDVPKDPTLIPEVREIVQDHAVDEGTHHAYFSAFFKRLWGTLSVSERQMVARWLPDLILRSLKPATTPTANALRAVGTPEAEIREIIGDSFSPAAVVGGIRRSSVNTVRLFASMGILDDAQTHDAFARAGLAPEEQ</sequence>
<dbReference type="InterPro" id="IPR012348">
    <property type="entry name" value="RNR-like"/>
</dbReference>
<evidence type="ECO:0000313" key="2">
    <source>
        <dbReference type="Proteomes" id="UP001197247"/>
    </source>
</evidence>
<organism evidence="1 2">
    <name type="scientific">Kineosporia corallincola</name>
    <dbReference type="NCBI Taxonomy" id="2835133"/>
    <lineage>
        <taxon>Bacteria</taxon>
        <taxon>Bacillati</taxon>
        <taxon>Actinomycetota</taxon>
        <taxon>Actinomycetes</taxon>
        <taxon>Kineosporiales</taxon>
        <taxon>Kineosporiaceae</taxon>
        <taxon>Kineosporia</taxon>
    </lineage>
</organism>
<dbReference type="Proteomes" id="UP001197247">
    <property type="component" value="Unassembled WGS sequence"/>
</dbReference>